<keyword evidence="1" id="KW-1133">Transmembrane helix</keyword>
<sequence length="122" mass="11909">MAATDTVKNLDAHLPSPVAVPSSLLVGAGLIGGYGIARLTGVRALGGVVLAACGAAAGRTWLASAGPSTATTLGMLYGGSFGASHPLAKKMGAWPSVLTVAAVNAAASWALVDRHNFGPDAA</sequence>
<evidence type="ECO:0000313" key="2">
    <source>
        <dbReference type="EMBL" id="TFI02977.1"/>
    </source>
</evidence>
<keyword evidence="3" id="KW-1185">Reference proteome</keyword>
<keyword evidence="1" id="KW-0472">Membrane</keyword>
<gene>
    <name evidence="2" type="ORF">E4P33_00170</name>
</gene>
<dbReference type="AlphaFoldDB" id="A0AAX2SGW0"/>
<name>A0AAX2SGW0_KOCRH</name>
<evidence type="ECO:0000256" key="1">
    <source>
        <dbReference type="SAM" id="Phobius"/>
    </source>
</evidence>
<evidence type="ECO:0000313" key="3">
    <source>
        <dbReference type="Proteomes" id="UP000298017"/>
    </source>
</evidence>
<protein>
    <submittedName>
        <fullName evidence="2">Uncharacterized protein</fullName>
    </submittedName>
</protein>
<keyword evidence="1" id="KW-0812">Transmembrane</keyword>
<comment type="caution">
    <text evidence="2">The sequence shown here is derived from an EMBL/GenBank/DDBJ whole genome shotgun (WGS) entry which is preliminary data.</text>
</comment>
<feature type="transmembrane region" description="Helical" evidence="1">
    <location>
        <begin position="18"/>
        <end position="37"/>
    </location>
</feature>
<dbReference type="RefSeq" id="WP_059281397.1">
    <property type="nucleotide sequence ID" value="NZ_CAJFZU010000022.1"/>
</dbReference>
<reference evidence="2 3" key="1">
    <citation type="submission" date="2019-03" db="EMBL/GenBank/DDBJ databases">
        <title>Genome Sequencing and Assembly of Various Microbes Isolated from Alder Root Nodule.</title>
        <authorList>
            <person name="Swanson E."/>
            <person name="Sevigny J.L."/>
            <person name="Pesce C."/>
            <person name="Davis I."/>
            <person name="Kleiner V."/>
            <person name="Tisa L."/>
        </authorList>
    </citation>
    <scope>NUCLEOTIDE SEQUENCE [LARGE SCALE GENOMIC DNA]</scope>
    <source>
        <strain evidence="2 3">4R-31</strain>
    </source>
</reference>
<feature type="transmembrane region" description="Helical" evidence="1">
    <location>
        <begin position="93"/>
        <end position="112"/>
    </location>
</feature>
<proteinExistence type="predicted"/>
<dbReference type="EMBL" id="SPNK01000001">
    <property type="protein sequence ID" value="TFI02977.1"/>
    <property type="molecule type" value="Genomic_DNA"/>
</dbReference>
<dbReference type="GeneID" id="93232717"/>
<feature type="transmembrane region" description="Helical" evidence="1">
    <location>
        <begin position="44"/>
        <end position="62"/>
    </location>
</feature>
<dbReference type="Proteomes" id="UP000298017">
    <property type="component" value="Unassembled WGS sequence"/>
</dbReference>
<accession>A0AAX2SGW0</accession>
<organism evidence="2 3">
    <name type="scientific">Kocuria rhizophila</name>
    <dbReference type="NCBI Taxonomy" id="72000"/>
    <lineage>
        <taxon>Bacteria</taxon>
        <taxon>Bacillati</taxon>
        <taxon>Actinomycetota</taxon>
        <taxon>Actinomycetes</taxon>
        <taxon>Micrococcales</taxon>
        <taxon>Micrococcaceae</taxon>
        <taxon>Kocuria</taxon>
    </lineage>
</organism>